<evidence type="ECO:0000259" key="1">
    <source>
        <dbReference type="PROSITE" id="PS50883"/>
    </source>
</evidence>
<dbReference type="Gene3D" id="3.20.20.450">
    <property type="entry name" value="EAL domain"/>
    <property type="match status" value="1"/>
</dbReference>
<evidence type="ECO:0000313" key="3">
    <source>
        <dbReference type="Proteomes" id="UP000546701"/>
    </source>
</evidence>
<dbReference type="CDD" id="cd01948">
    <property type="entry name" value="EAL"/>
    <property type="match status" value="1"/>
</dbReference>
<dbReference type="PANTHER" id="PTHR33121:SF70">
    <property type="entry name" value="SIGNALING PROTEIN YKOW"/>
    <property type="match status" value="1"/>
</dbReference>
<accession>A0A7W9BVN1</accession>
<dbReference type="EMBL" id="JACIJR010000016">
    <property type="protein sequence ID" value="MBB5730987.1"/>
    <property type="molecule type" value="Genomic_DNA"/>
</dbReference>
<dbReference type="Proteomes" id="UP000546701">
    <property type="component" value="Unassembled WGS sequence"/>
</dbReference>
<comment type="caution">
    <text evidence="2">The sequence shown here is derived from an EMBL/GenBank/DDBJ whole genome shotgun (WGS) entry which is preliminary data.</text>
</comment>
<proteinExistence type="predicted"/>
<name>A0A7W9BVN1_9SPHN</name>
<dbReference type="InterPro" id="IPR035919">
    <property type="entry name" value="EAL_sf"/>
</dbReference>
<organism evidence="2 3">
    <name type="scientific">Sphingomonas prati</name>
    <dbReference type="NCBI Taxonomy" id="1843237"/>
    <lineage>
        <taxon>Bacteria</taxon>
        <taxon>Pseudomonadati</taxon>
        <taxon>Pseudomonadota</taxon>
        <taxon>Alphaproteobacteria</taxon>
        <taxon>Sphingomonadales</taxon>
        <taxon>Sphingomonadaceae</taxon>
        <taxon>Sphingomonas</taxon>
    </lineage>
</organism>
<gene>
    <name evidence="2" type="ORF">FHS99_003495</name>
</gene>
<dbReference type="InterPro" id="IPR001633">
    <property type="entry name" value="EAL_dom"/>
</dbReference>
<feature type="domain" description="EAL" evidence="1">
    <location>
        <begin position="1"/>
        <end position="103"/>
    </location>
</feature>
<dbReference type="AlphaFoldDB" id="A0A7W9BVN1"/>
<dbReference type="PANTHER" id="PTHR33121">
    <property type="entry name" value="CYCLIC DI-GMP PHOSPHODIESTERASE PDEF"/>
    <property type="match status" value="1"/>
</dbReference>
<dbReference type="RefSeq" id="WP_229674167.1">
    <property type="nucleotide sequence ID" value="NZ_BMJP01000015.1"/>
</dbReference>
<keyword evidence="3" id="KW-1185">Reference proteome</keyword>
<dbReference type="PROSITE" id="PS50883">
    <property type="entry name" value="EAL"/>
    <property type="match status" value="1"/>
</dbReference>
<reference evidence="2 3" key="1">
    <citation type="submission" date="2020-08" db="EMBL/GenBank/DDBJ databases">
        <title>Genomic Encyclopedia of Type Strains, Phase IV (KMG-IV): sequencing the most valuable type-strain genomes for metagenomic binning, comparative biology and taxonomic classification.</title>
        <authorList>
            <person name="Goeker M."/>
        </authorList>
    </citation>
    <scope>NUCLEOTIDE SEQUENCE [LARGE SCALE GENOMIC DNA]</scope>
    <source>
        <strain evidence="2 3">DSM 103336</strain>
    </source>
</reference>
<dbReference type="Pfam" id="PF00563">
    <property type="entry name" value="EAL"/>
    <property type="match status" value="1"/>
</dbReference>
<protein>
    <submittedName>
        <fullName evidence="2">EAL domain-containing protein (Putative c-di-GMP-specific phosphodiesterase class I)</fullName>
    </submittedName>
</protein>
<dbReference type="InterPro" id="IPR050706">
    <property type="entry name" value="Cyclic-di-GMP_PDE-like"/>
</dbReference>
<dbReference type="GO" id="GO:0071111">
    <property type="term" value="F:cyclic-guanylate-specific phosphodiesterase activity"/>
    <property type="evidence" value="ECO:0007669"/>
    <property type="project" value="InterPro"/>
</dbReference>
<sequence length="135" mass="14630">MTTALDDFGTGYASLVHLKKFPVDTLKIDWSFVLALADACNVGIVRAIVNLGKDLGITTVTEGIETYAQADPLHYEGCDHGQGYPFSRAIAAEQVPLILCSYDIGWTPGERCSGSDRRLIEFAYQLLTQTTAPSA</sequence>
<dbReference type="SUPFAM" id="SSF141868">
    <property type="entry name" value="EAL domain-like"/>
    <property type="match status" value="1"/>
</dbReference>
<evidence type="ECO:0000313" key="2">
    <source>
        <dbReference type="EMBL" id="MBB5730987.1"/>
    </source>
</evidence>